<dbReference type="GO" id="GO:0000162">
    <property type="term" value="P:L-tryptophan biosynthetic process"/>
    <property type="evidence" value="ECO:0007669"/>
    <property type="project" value="UniProtKB-KW"/>
</dbReference>
<dbReference type="SUPFAM" id="SSF52317">
    <property type="entry name" value="Class I glutamine amidotransferase-like"/>
    <property type="match status" value="2"/>
</dbReference>
<evidence type="ECO:0000256" key="1">
    <source>
        <dbReference type="ARBA" id="ARBA00004873"/>
    </source>
</evidence>
<accession>A0A6A4L3K6</accession>
<dbReference type="InterPro" id="IPR050472">
    <property type="entry name" value="Anth_synth/Amidotransfase"/>
</dbReference>
<evidence type="ECO:0000313" key="8">
    <source>
        <dbReference type="Proteomes" id="UP000428333"/>
    </source>
</evidence>
<dbReference type="OrthoDB" id="524799at2759"/>
<dbReference type="AlphaFoldDB" id="A0A6A4L3K6"/>
<feature type="transmembrane region" description="Helical" evidence="5">
    <location>
        <begin position="262"/>
        <end position="282"/>
    </location>
</feature>
<dbReference type="Pfam" id="PF00117">
    <property type="entry name" value="GATase"/>
    <property type="match status" value="1"/>
</dbReference>
<keyword evidence="5" id="KW-0472">Membrane</keyword>
<comment type="caution">
    <text evidence="7">The sequence shown here is derived from an EMBL/GenBank/DDBJ whole genome shotgun (WGS) entry which is preliminary data.</text>
</comment>
<dbReference type="Gene3D" id="3.40.50.880">
    <property type="match status" value="2"/>
</dbReference>
<dbReference type="InterPro" id="IPR029062">
    <property type="entry name" value="Class_I_gatase-like"/>
</dbReference>
<dbReference type="PANTHER" id="PTHR43418">
    <property type="entry name" value="MULTIFUNCTIONAL TRYPTOPHAN BIOSYNTHESIS PROTEIN-RELATED"/>
    <property type="match status" value="1"/>
</dbReference>
<evidence type="ECO:0000256" key="4">
    <source>
        <dbReference type="ARBA" id="ARBA00022962"/>
    </source>
</evidence>
<dbReference type="EMBL" id="QEFC01002746">
    <property type="protein sequence ID" value="KAE9450834.1"/>
    <property type="molecule type" value="Genomic_DNA"/>
</dbReference>
<feature type="non-terminal residue" evidence="7">
    <location>
        <position position="1"/>
    </location>
</feature>
<dbReference type="InterPro" id="IPR017926">
    <property type="entry name" value="GATASE"/>
</dbReference>
<reference evidence="7 8" key="1">
    <citation type="journal article" date="2019" name="Genome Biol. Evol.">
        <title>The Rhododendron genome and chromosomal organization provide insight into shared whole-genome duplications across the heath family (Ericaceae).</title>
        <authorList>
            <person name="Soza V.L."/>
            <person name="Lindsley D."/>
            <person name="Waalkes A."/>
            <person name="Ramage E."/>
            <person name="Patwardhan R.P."/>
            <person name="Burton J.N."/>
            <person name="Adey A."/>
            <person name="Kumar A."/>
            <person name="Qiu R."/>
            <person name="Shendure J."/>
            <person name="Hall B."/>
        </authorList>
    </citation>
    <scope>NUCLEOTIDE SEQUENCE [LARGE SCALE GENOMIC DNA]</scope>
    <source>
        <strain evidence="7">RSF 1966-606</strain>
    </source>
</reference>
<gene>
    <name evidence="7" type="ORF">C3L33_17249</name>
</gene>
<keyword evidence="3" id="KW-0028">Amino-acid biosynthesis</keyword>
<dbReference type="InterPro" id="IPR006221">
    <property type="entry name" value="TrpG/PapA_dom"/>
</dbReference>
<evidence type="ECO:0000259" key="6">
    <source>
        <dbReference type="Pfam" id="PF00117"/>
    </source>
</evidence>
<dbReference type="CDD" id="cd01743">
    <property type="entry name" value="GATase1_Anthranilate_Synthase"/>
    <property type="match status" value="1"/>
</dbReference>
<dbReference type="GO" id="GO:0005829">
    <property type="term" value="C:cytosol"/>
    <property type="evidence" value="ECO:0007669"/>
    <property type="project" value="TreeGrafter"/>
</dbReference>
<name>A0A6A4L3K6_9ERIC</name>
<keyword evidence="3" id="KW-0822">Tryptophan biosynthesis</keyword>
<dbReference type="GO" id="GO:0004049">
    <property type="term" value="F:anthranilate synthase activity"/>
    <property type="evidence" value="ECO:0007669"/>
    <property type="project" value="UniProtKB-EC"/>
</dbReference>
<keyword evidence="8" id="KW-1185">Reference proteome</keyword>
<keyword evidence="5" id="KW-1133">Transmembrane helix</keyword>
<dbReference type="PRINTS" id="PR00099">
    <property type="entry name" value="CPSGATASE"/>
</dbReference>
<protein>
    <recommendedName>
        <fullName evidence="2">anthranilate synthase</fullName>
        <ecNumber evidence="2">4.1.3.27</ecNumber>
    </recommendedName>
</protein>
<feature type="domain" description="Glutamine amidotransferase" evidence="6">
    <location>
        <begin position="38"/>
        <end position="229"/>
    </location>
</feature>
<evidence type="ECO:0000313" key="7">
    <source>
        <dbReference type="EMBL" id="KAE9450834.1"/>
    </source>
</evidence>
<dbReference type="PROSITE" id="PS51273">
    <property type="entry name" value="GATASE_TYPE_1"/>
    <property type="match status" value="1"/>
</dbReference>
<proteinExistence type="predicted"/>
<evidence type="ECO:0000256" key="2">
    <source>
        <dbReference type="ARBA" id="ARBA00012266"/>
    </source>
</evidence>
<feature type="transmembrane region" description="Helical" evidence="5">
    <location>
        <begin position="222"/>
        <end position="250"/>
    </location>
</feature>
<keyword evidence="5" id="KW-0812">Transmembrane</keyword>
<evidence type="ECO:0000256" key="5">
    <source>
        <dbReference type="SAM" id="Phobius"/>
    </source>
</evidence>
<dbReference type="Proteomes" id="UP000428333">
    <property type="component" value="Linkage Group LG10"/>
</dbReference>
<evidence type="ECO:0000256" key="3">
    <source>
        <dbReference type="ARBA" id="ARBA00022822"/>
    </source>
</evidence>
<comment type="pathway">
    <text evidence="1">Amino-acid biosynthesis; L-tryptophan biosynthesis; L-tryptophan from chorismate: step 1/5.</text>
</comment>
<dbReference type="PRINTS" id="PR00097">
    <property type="entry name" value="ANTSNTHASEII"/>
</dbReference>
<dbReference type="EC" id="4.1.3.27" evidence="2"/>
<feature type="transmembrane region" description="Helical" evidence="5">
    <location>
        <begin position="117"/>
        <end position="136"/>
    </location>
</feature>
<keyword evidence="4" id="KW-0315">Glutamine amidotransferase</keyword>
<organism evidence="7 8">
    <name type="scientific">Rhododendron williamsianum</name>
    <dbReference type="NCBI Taxonomy" id="262921"/>
    <lineage>
        <taxon>Eukaryota</taxon>
        <taxon>Viridiplantae</taxon>
        <taxon>Streptophyta</taxon>
        <taxon>Embryophyta</taxon>
        <taxon>Tracheophyta</taxon>
        <taxon>Spermatophyta</taxon>
        <taxon>Magnoliopsida</taxon>
        <taxon>eudicotyledons</taxon>
        <taxon>Gunneridae</taxon>
        <taxon>Pentapetalae</taxon>
        <taxon>asterids</taxon>
        <taxon>Ericales</taxon>
        <taxon>Ericaceae</taxon>
        <taxon>Ericoideae</taxon>
        <taxon>Rhodoreae</taxon>
        <taxon>Rhododendron</taxon>
    </lineage>
</organism>
<keyword evidence="3" id="KW-0057">Aromatic amino acid biosynthesis</keyword>
<sequence>MLIIPSFHSILVSGVLVSWLPHNKHWSNVALIHYSCTLKYMGELGCDFEVYRNDELTVDELKKKNPRGVLISPGPGAPQESGISLQTVLELGPMVPLFGVCMGLQCIGEAFGGLSSAGHFDFFIGMKIVVLIHLMLNMELRTRARKIVRSPYGVVHGKSSLVYHNEGGEDGLFTGLSNPFTAGRYHSLVIEKESFPHEVLEITAWTEDGLVMAARHKIYRHLLVSFAFHFYLHSVWIEGGAQFYLLSYMFFSHPIFTLFENFVLNIFTMTSSHTAYLLCLLFKMQGVQFHPESIITSEGKMIVKNFIKLIERKEAESSN</sequence>
<dbReference type="PRINTS" id="PR00096">
    <property type="entry name" value="GATASE"/>
</dbReference>
<dbReference type="PANTHER" id="PTHR43418:SF4">
    <property type="entry name" value="MULTIFUNCTIONAL TRYPTOPHAN BIOSYNTHESIS PROTEIN"/>
    <property type="match status" value="1"/>
</dbReference>